<keyword evidence="8" id="KW-0106">Calcium</keyword>
<comment type="subcellular location">
    <subcellularLocation>
        <location evidence="2">Cell membrane</location>
        <topology evidence="2">Multi-pass membrane protein</topology>
    </subcellularLocation>
</comment>
<dbReference type="Proteomes" id="UP001233271">
    <property type="component" value="Chromosome 5"/>
</dbReference>
<evidence type="ECO:0000256" key="9">
    <source>
        <dbReference type="ARBA" id="ARBA00022963"/>
    </source>
</evidence>
<proteinExistence type="predicted"/>
<evidence type="ECO:0000259" key="16">
    <source>
        <dbReference type="Pfam" id="PF01764"/>
    </source>
</evidence>
<evidence type="ECO:0000256" key="15">
    <source>
        <dbReference type="SAM" id="MobiDB-lite"/>
    </source>
</evidence>
<feature type="compositionally biased region" description="Low complexity" evidence="15">
    <location>
        <begin position="530"/>
        <end position="544"/>
    </location>
</feature>
<reference evidence="17" key="1">
    <citation type="journal article" date="2023" name="BMC Genomics">
        <title>Chromosome-level genome assemblies of Cutaneotrichosporon spp. (Trichosporonales, Basidiomycota) reveal imbalanced evolution between nucleotide sequences and chromosome synteny.</title>
        <authorList>
            <person name="Kobayashi Y."/>
            <person name="Kayamori A."/>
            <person name="Aoki K."/>
            <person name="Shiwa Y."/>
            <person name="Matsutani M."/>
            <person name="Fujita N."/>
            <person name="Sugita T."/>
            <person name="Iwasaki W."/>
            <person name="Tanaka N."/>
            <person name="Takashima M."/>
        </authorList>
    </citation>
    <scope>NUCLEOTIDE SEQUENCE</scope>
    <source>
        <strain evidence="17">HIS019</strain>
    </source>
</reference>
<keyword evidence="10" id="KW-1133">Transmembrane helix</keyword>
<dbReference type="InterPro" id="IPR029058">
    <property type="entry name" value="AB_hydrolase_fold"/>
</dbReference>
<dbReference type="KEGG" id="ccac:CcaHIS019_0505220"/>
<evidence type="ECO:0000256" key="12">
    <source>
        <dbReference type="ARBA" id="ARBA00023136"/>
    </source>
</evidence>
<feature type="compositionally biased region" description="Basic residues" evidence="15">
    <location>
        <begin position="681"/>
        <end position="693"/>
    </location>
</feature>
<keyword evidence="5" id="KW-0812">Transmembrane</keyword>
<dbReference type="GO" id="GO:0005886">
    <property type="term" value="C:plasma membrane"/>
    <property type="evidence" value="ECO:0007669"/>
    <property type="project" value="UniProtKB-SubCell"/>
</dbReference>
<feature type="region of interest" description="Disordered" evidence="15">
    <location>
        <begin position="1"/>
        <end position="75"/>
    </location>
</feature>
<dbReference type="GO" id="GO:0046872">
    <property type="term" value="F:metal ion binding"/>
    <property type="evidence" value="ECO:0007669"/>
    <property type="project" value="UniProtKB-KW"/>
</dbReference>
<feature type="compositionally biased region" description="Low complexity" evidence="15">
    <location>
        <begin position="644"/>
        <end position="655"/>
    </location>
</feature>
<feature type="region of interest" description="Disordered" evidence="15">
    <location>
        <begin position="404"/>
        <end position="435"/>
    </location>
</feature>
<feature type="compositionally biased region" description="Low complexity" evidence="15">
    <location>
        <begin position="604"/>
        <end position="622"/>
    </location>
</feature>
<keyword evidence="6" id="KW-0479">Metal-binding</keyword>
<dbReference type="EC" id="3.1.1.116" evidence="14"/>
<feature type="compositionally biased region" description="Polar residues" evidence="15">
    <location>
        <begin position="545"/>
        <end position="561"/>
    </location>
</feature>
<protein>
    <recommendedName>
        <fullName evidence="14">sn-1-specific diacylglycerol lipase</fullName>
        <ecNumber evidence="14">3.1.1.116</ecNumber>
    </recommendedName>
</protein>
<feature type="compositionally biased region" description="Low complexity" evidence="15">
    <location>
        <begin position="59"/>
        <end position="75"/>
    </location>
</feature>
<organism evidence="17 18">
    <name type="scientific">Cutaneotrichosporon cavernicola</name>
    <dbReference type="NCBI Taxonomy" id="279322"/>
    <lineage>
        <taxon>Eukaryota</taxon>
        <taxon>Fungi</taxon>
        <taxon>Dikarya</taxon>
        <taxon>Basidiomycota</taxon>
        <taxon>Agaricomycotina</taxon>
        <taxon>Tremellomycetes</taxon>
        <taxon>Trichosporonales</taxon>
        <taxon>Trichosporonaceae</taxon>
        <taxon>Cutaneotrichosporon</taxon>
    </lineage>
</organism>
<feature type="region of interest" description="Disordered" evidence="15">
    <location>
        <begin position="310"/>
        <end position="339"/>
    </location>
</feature>
<dbReference type="GeneID" id="85496764"/>
<evidence type="ECO:0000256" key="6">
    <source>
        <dbReference type="ARBA" id="ARBA00022723"/>
    </source>
</evidence>
<keyword evidence="4" id="KW-0597">Phosphoprotein</keyword>
<evidence type="ECO:0000256" key="1">
    <source>
        <dbReference type="ARBA" id="ARBA00001913"/>
    </source>
</evidence>
<evidence type="ECO:0000256" key="14">
    <source>
        <dbReference type="ARBA" id="ARBA00026104"/>
    </source>
</evidence>
<evidence type="ECO:0000256" key="13">
    <source>
        <dbReference type="ARBA" id="ARBA00024531"/>
    </source>
</evidence>
<keyword evidence="12" id="KW-0472">Membrane</keyword>
<evidence type="ECO:0000256" key="4">
    <source>
        <dbReference type="ARBA" id="ARBA00022553"/>
    </source>
</evidence>
<dbReference type="GO" id="GO:0046340">
    <property type="term" value="P:diacylglycerol catabolic process"/>
    <property type="evidence" value="ECO:0007669"/>
    <property type="project" value="TreeGrafter"/>
</dbReference>
<keyword evidence="7" id="KW-0378">Hydrolase</keyword>
<evidence type="ECO:0000256" key="7">
    <source>
        <dbReference type="ARBA" id="ARBA00022801"/>
    </source>
</evidence>
<evidence type="ECO:0000313" key="18">
    <source>
        <dbReference type="Proteomes" id="UP001233271"/>
    </source>
</evidence>
<sequence length="1208" mass="130811">MPSSSGVSTPRVYGPVRPSRPLSLAAVSRPVSRHGSIVGHSRHASDVGQPSHPNPSNPNPSTSHPTSSHPNPSSTALIHRAQHEAATVFPASIANLISALATSARLSLRVSAFFIEVILEGSQYSTRVGLGYTRRVLISAISSARRVYLASNAALDGDLLAAVGLADHTGKGPSTDAFLNVLDRWTNLGIYVIHHTFTLAELFTMSGFYLTANTVQGASFAAHESVTLFDSLFGSNESSRALSSIITLVRRELLEDDRFKAAEHGKVATLTALTKALTAFACLQNATWHSTAKRFKMKVLYDCTVLTSSDESFSGAKPEPLPQIDGLDTLSRRTTRQQVPPAIEEALDADGDVNMEHVSQVAAPAPAMSRVSRTRTSRTLGPTPDTSKGADIELLLQLEGLASADEGDDDEPFGLVKPKPPLQSPDKPRRRQLKRVHTDTYEITDEFSESMVVTQTLERLGPSPIELDRPLPRSSTASIPDVLVEALDEDVEMSDQSDEFRPPATPMQTPVVEEDETDWIEVDHLLDEPSTTSASSAMVPSVPSDQSILSDEPSSNGSSDKIQLVLRTMTNKLLQHRRIVRRVKRMSPSQTPSPPPGIRKSERSGSPFASAAAEPAVAPAGATRDLGRADVRSIDWGSAPQAGPSTRRSSTPCRSPQKRRAEATPPPPPSSPEKKSGSPKGKGKAKAKAKMGRRSIAALRDATSLRAALRPKSPQPFPDREEEEGSEPINVSVRQTLRPAPIVESQPPSPTTVRGPMVPPPTPFGAPRVRGSMHGSTRTRSSRIQASSSQIFTAGQRDTAANLFPHEPLIKNIHRFMRYSSAAYGQNFLRIFGLGNADFNFPTTGRHHANSWAFAQHTNIQIDALLLSSFTESEAYSPAFAQEKAPPLVHYVAVEHALQAIVLTCRGTLGLSDVLVDLTCDYREIPVEGGDPDGAYFAHAGMYESAVKLSAKQSRVHQTLLAALEQYPSYGLVLCGHSLGGGVAALLAINSAMPAEKFMAQNATRERPVRHPRITTKFVTSFSSGLPPGRPIHCYAYGIPAVVSSDLARHSSGLITSIIQNADVVPTLSLGVLRDLRNIAVTLFEEGGVAEEIVARVTGLKRDSSDNAQADWMMSLIKTMRADMDNDKLFPPGSVYIMEYFDVFVTVDTDGSHSSKQQAQRVILRQCDSVEERFREPLFSKTMLNDHLPSHYERSTQLLYEGLGQGLL</sequence>
<evidence type="ECO:0000256" key="11">
    <source>
        <dbReference type="ARBA" id="ARBA00023098"/>
    </source>
</evidence>
<keyword evidence="3" id="KW-1003">Cell membrane</keyword>
<dbReference type="GO" id="GO:0016298">
    <property type="term" value="F:lipase activity"/>
    <property type="evidence" value="ECO:0007669"/>
    <property type="project" value="TreeGrafter"/>
</dbReference>
<accession>A0AA48QWV1</accession>
<name>A0AA48QWV1_9TREE</name>
<keyword evidence="11" id="KW-0443">Lipid metabolism</keyword>
<dbReference type="AlphaFoldDB" id="A0AA48QWV1"/>
<feature type="region of interest" description="Disordered" evidence="15">
    <location>
        <begin position="529"/>
        <end position="561"/>
    </location>
</feature>
<gene>
    <name evidence="17" type="ORF">CcaverHIS019_0505220</name>
</gene>
<comment type="catalytic activity">
    <reaction evidence="13">
        <text>a 1,2-diacyl-sn-glycerol + H2O = a 2-acylglycerol + a fatty acid + H(+)</text>
        <dbReference type="Rhea" id="RHEA:33275"/>
        <dbReference type="ChEBI" id="CHEBI:15377"/>
        <dbReference type="ChEBI" id="CHEBI:15378"/>
        <dbReference type="ChEBI" id="CHEBI:17389"/>
        <dbReference type="ChEBI" id="CHEBI:17815"/>
        <dbReference type="ChEBI" id="CHEBI:28868"/>
        <dbReference type="EC" id="3.1.1.116"/>
    </reaction>
    <physiologicalReaction direction="left-to-right" evidence="13">
        <dbReference type="Rhea" id="RHEA:33276"/>
    </physiologicalReaction>
</comment>
<feature type="compositionally biased region" description="Low complexity" evidence="15">
    <location>
        <begin position="776"/>
        <end position="789"/>
    </location>
</feature>
<feature type="compositionally biased region" description="Basic residues" evidence="15">
    <location>
        <begin position="576"/>
        <end position="585"/>
    </location>
</feature>
<dbReference type="Pfam" id="PF01764">
    <property type="entry name" value="Lipase_3"/>
    <property type="match status" value="1"/>
</dbReference>
<keyword evidence="9" id="KW-0442">Lipid degradation</keyword>
<feature type="region of interest" description="Disordered" evidence="15">
    <location>
        <begin position="362"/>
        <end position="391"/>
    </location>
</feature>
<evidence type="ECO:0000256" key="8">
    <source>
        <dbReference type="ARBA" id="ARBA00022837"/>
    </source>
</evidence>
<comment type="cofactor">
    <cofactor evidence="1">
        <name>Ca(2+)</name>
        <dbReference type="ChEBI" id="CHEBI:29108"/>
    </cofactor>
</comment>
<evidence type="ECO:0000256" key="10">
    <source>
        <dbReference type="ARBA" id="ARBA00022989"/>
    </source>
</evidence>
<dbReference type="InterPro" id="IPR002921">
    <property type="entry name" value="Fungal_lipase-type"/>
</dbReference>
<evidence type="ECO:0000256" key="3">
    <source>
        <dbReference type="ARBA" id="ARBA00022475"/>
    </source>
</evidence>
<keyword evidence="18" id="KW-1185">Reference proteome</keyword>
<evidence type="ECO:0000256" key="2">
    <source>
        <dbReference type="ARBA" id="ARBA00004651"/>
    </source>
</evidence>
<dbReference type="InterPro" id="IPR052214">
    <property type="entry name" value="DAG_Lipase-Related"/>
</dbReference>
<dbReference type="EMBL" id="AP028216">
    <property type="protein sequence ID" value="BEI92894.1"/>
    <property type="molecule type" value="Genomic_DNA"/>
</dbReference>
<dbReference type="RefSeq" id="XP_060458159.1">
    <property type="nucleotide sequence ID" value="XM_060601691.1"/>
</dbReference>
<dbReference type="GO" id="GO:0019369">
    <property type="term" value="P:arachidonate metabolic process"/>
    <property type="evidence" value="ECO:0007669"/>
    <property type="project" value="TreeGrafter"/>
</dbReference>
<dbReference type="SUPFAM" id="SSF53474">
    <property type="entry name" value="alpha/beta-Hydrolases"/>
    <property type="match status" value="1"/>
</dbReference>
<evidence type="ECO:0000313" key="17">
    <source>
        <dbReference type="EMBL" id="BEI92894.1"/>
    </source>
</evidence>
<dbReference type="Gene3D" id="3.40.50.1820">
    <property type="entry name" value="alpha/beta hydrolase"/>
    <property type="match status" value="1"/>
</dbReference>
<feature type="domain" description="Fungal lipase-type" evidence="16">
    <location>
        <begin position="902"/>
        <end position="1069"/>
    </location>
</feature>
<dbReference type="PANTHER" id="PTHR45792">
    <property type="entry name" value="DIACYLGLYCEROL LIPASE HOMOLOG-RELATED"/>
    <property type="match status" value="1"/>
</dbReference>
<dbReference type="PANTHER" id="PTHR45792:SF7">
    <property type="entry name" value="PUTATIVE (AFU_ORTHOLOGUE AFUA_6G02710)-RELATED"/>
    <property type="match status" value="1"/>
</dbReference>
<dbReference type="CDD" id="cd00519">
    <property type="entry name" value="Lipase_3"/>
    <property type="match status" value="1"/>
</dbReference>
<evidence type="ECO:0000256" key="5">
    <source>
        <dbReference type="ARBA" id="ARBA00022692"/>
    </source>
</evidence>
<feature type="region of interest" description="Disordered" evidence="15">
    <location>
        <begin position="576"/>
        <end position="789"/>
    </location>
</feature>